<evidence type="ECO:0000259" key="7">
    <source>
        <dbReference type="PROSITE" id="PS51898"/>
    </source>
</evidence>
<dbReference type="Gene3D" id="1.10.150.130">
    <property type="match status" value="1"/>
</dbReference>
<dbReference type="PROSITE" id="PS51900">
    <property type="entry name" value="CB"/>
    <property type="match status" value="1"/>
</dbReference>
<evidence type="ECO:0000259" key="8">
    <source>
        <dbReference type="PROSITE" id="PS51900"/>
    </source>
</evidence>
<keyword evidence="4 6" id="KW-0238">DNA-binding</keyword>
<dbReference type="InterPro" id="IPR011010">
    <property type="entry name" value="DNA_brk_join_enz"/>
</dbReference>
<organism evidence="9 10">
    <name type="scientific">Pseudobacteroides cellulosolvens ATCC 35603 = DSM 2933</name>
    <dbReference type="NCBI Taxonomy" id="398512"/>
    <lineage>
        <taxon>Bacteria</taxon>
        <taxon>Bacillati</taxon>
        <taxon>Bacillota</taxon>
        <taxon>Clostridia</taxon>
        <taxon>Eubacteriales</taxon>
        <taxon>Oscillospiraceae</taxon>
        <taxon>Pseudobacteroides</taxon>
    </lineage>
</organism>
<feature type="domain" description="Core-binding (CB)" evidence="8">
    <location>
        <begin position="4"/>
        <end position="97"/>
    </location>
</feature>
<dbReference type="AlphaFoldDB" id="A0A0L6JTN1"/>
<dbReference type="PATRIC" id="fig|398512.5.peg.4524"/>
<keyword evidence="5" id="KW-0233">DNA recombination</keyword>
<dbReference type="InterPro" id="IPR050090">
    <property type="entry name" value="Tyrosine_recombinase_XerCD"/>
</dbReference>
<dbReference type="Proteomes" id="UP000036923">
    <property type="component" value="Unassembled WGS sequence"/>
</dbReference>
<gene>
    <name evidence="9" type="ORF">Bccel_4319</name>
</gene>
<dbReference type="STRING" id="398512.Bccel_4319"/>
<name>A0A0L6JTN1_9FIRM</name>
<dbReference type="InterPro" id="IPR004107">
    <property type="entry name" value="Integrase_SAM-like_N"/>
</dbReference>
<keyword evidence="3" id="KW-0229">DNA integration</keyword>
<dbReference type="Gene3D" id="1.10.443.10">
    <property type="entry name" value="Intergrase catalytic core"/>
    <property type="match status" value="1"/>
</dbReference>
<keyword evidence="10" id="KW-1185">Reference proteome</keyword>
<dbReference type="InterPro" id="IPR002104">
    <property type="entry name" value="Integrase_catalytic"/>
</dbReference>
<evidence type="ECO:0000313" key="10">
    <source>
        <dbReference type="Proteomes" id="UP000036923"/>
    </source>
</evidence>
<dbReference type="eggNOG" id="COG4974">
    <property type="taxonomic scope" value="Bacteria"/>
</dbReference>
<dbReference type="PANTHER" id="PTHR30349:SF81">
    <property type="entry name" value="TYROSINE RECOMBINASE XERC"/>
    <property type="match status" value="1"/>
</dbReference>
<dbReference type="OrthoDB" id="9801717at2"/>
<dbReference type="GO" id="GO:0015074">
    <property type="term" value="P:DNA integration"/>
    <property type="evidence" value="ECO:0007669"/>
    <property type="project" value="UniProtKB-KW"/>
</dbReference>
<dbReference type="InterPro" id="IPR010998">
    <property type="entry name" value="Integrase_recombinase_N"/>
</dbReference>
<comment type="function">
    <text evidence="1">Site-specific tyrosine recombinase, which acts by catalyzing the cutting and rejoining of the recombining DNA molecules.</text>
</comment>
<dbReference type="CDD" id="cd01182">
    <property type="entry name" value="INT_RitC_C_like"/>
    <property type="match status" value="1"/>
</dbReference>
<accession>A0A0L6JTN1</accession>
<comment type="caution">
    <text evidence="9">The sequence shown here is derived from an EMBL/GenBank/DDBJ whole genome shotgun (WGS) entry which is preliminary data.</text>
</comment>
<reference evidence="10" key="1">
    <citation type="submission" date="2015-07" db="EMBL/GenBank/DDBJ databases">
        <title>Near-Complete Genome Sequence of the Cellulolytic Bacterium Bacteroides (Pseudobacteroides) cellulosolvens ATCC 35603.</title>
        <authorList>
            <person name="Dassa B."/>
            <person name="Utturkar S.M."/>
            <person name="Klingeman D.M."/>
            <person name="Hurt R.A."/>
            <person name="Keller M."/>
            <person name="Xu J."/>
            <person name="Reddy Y.H.K."/>
            <person name="Borovok I."/>
            <person name="Grinberg I.R."/>
            <person name="Lamed R."/>
            <person name="Zhivin O."/>
            <person name="Bayer E.A."/>
            <person name="Brown S.D."/>
        </authorList>
    </citation>
    <scope>NUCLEOTIDE SEQUENCE [LARGE SCALE GENOMIC DNA]</scope>
    <source>
        <strain evidence="10">DSM 2933</strain>
    </source>
</reference>
<evidence type="ECO:0000256" key="3">
    <source>
        <dbReference type="ARBA" id="ARBA00022908"/>
    </source>
</evidence>
<dbReference type="Pfam" id="PF00589">
    <property type="entry name" value="Phage_integrase"/>
    <property type="match status" value="1"/>
</dbReference>
<sequence length="340" mass="39178">MKSKDFAAYLTEFLSQYLPELKNVSSNTISSYCDTFRLFLEYCRDTEGMKIHKMSLCDIKPELVASFLEWLENERKNSISTRNQRLAAIHSFVRFVQTQDPKLLLNFQKILDIPIKKKASKPPRHLTKEEVAVILRQPDILTLHGRRDATILCVLYDTAARAQELCDLRVADVRLEHPANVRITGKGRKTRVVPLLPATMQNLKNYLSENRLLDPEKNHCPLFPNREGNHLTRAGLRYILTKYVQQTEENGDVISKRISPHVFRHTKAMHVYESGNNLIYVRDFLGHADISTTGVYARTSLNMKRQALEKVSDSPVPDLPSWVQNNDMLSWLKNFGSQKN</sequence>
<protein>
    <submittedName>
        <fullName evidence="9">Integrase family protein</fullName>
    </submittedName>
</protein>
<dbReference type="PANTHER" id="PTHR30349">
    <property type="entry name" value="PHAGE INTEGRASE-RELATED"/>
    <property type="match status" value="1"/>
</dbReference>
<evidence type="ECO:0000256" key="5">
    <source>
        <dbReference type="ARBA" id="ARBA00023172"/>
    </source>
</evidence>
<evidence type="ECO:0000256" key="1">
    <source>
        <dbReference type="ARBA" id="ARBA00003283"/>
    </source>
</evidence>
<dbReference type="SUPFAM" id="SSF56349">
    <property type="entry name" value="DNA breaking-rejoining enzymes"/>
    <property type="match status" value="1"/>
</dbReference>
<dbReference type="RefSeq" id="WP_010244636.1">
    <property type="nucleotide sequence ID" value="NZ_JQKC01000005.1"/>
</dbReference>
<dbReference type="PROSITE" id="PS51898">
    <property type="entry name" value="TYR_RECOMBINASE"/>
    <property type="match status" value="1"/>
</dbReference>
<evidence type="ECO:0000313" key="9">
    <source>
        <dbReference type="EMBL" id="KNY29045.1"/>
    </source>
</evidence>
<dbReference type="GO" id="GO:0003677">
    <property type="term" value="F:DNA binding"/>
    <property type="evidence" value="ECO:0007669"/>
    <property type="project" value="UniProtKB-UniRule"/>
</dbReference>
<feature type="domain" description="Tyr recombinase" evidence="7">
    <location>
        <begin position="121"/>
        <end position="309"/>
    </location>
</feature>
<evidence type="ECO:0000256" key="4">
    <source>
        <dbReference type="ARBA" id="ARBA00023125"/>
    </source>
</evidence>
<evidence type="ECO:0000256" key="6">
    <source>
        <dbReference type="PROSITE-ProRule" id="PRU01248"/>
    </source>
</evidence>
<dbReference type="Pfam" id="PF02899">
    <property type="entry name" value="Phage_int_SAM_1"/>
    <property type="match status" value="1"/>
</dbReference>
<dbReference type="GO" id="GO:0006310">
    <property type="term" value="P:DNA recombination"/>
    <property type="evidence" value="ECO:0007669"/>
    <property type="project" value="UniProtKB-KW"/>
</dbReference>
<dbReference type="EMBL" id="LGTC01000001">
    <property type="protein sequence ID" value="KNY29045.1"/>
    <property type="molecule type" value="Genomic_DNA"/>
</dbReference>
<comment type="similarity">
    <text evidence="2">Belongs to the 'phage' integrase family.</text>
</comment>
<dbReference type="InterPro" id="IPR013762">
    <property type="entry name" value="Integrase-like_cat_sf"/>
</dbReference>
<evidence type="ECO:0000256" key="2">
    <source>
        <dbReference type="ARBA" id="ARBA00008857"/>
    </source>
</evidence>
<proteinExistence type="inferred from homology"/>
<dbReference type="InterPro" id="IPR044068">
    <property type="entry name" value="CB"/>
</dbReference>